<dbReference type="Proteomes" id="UP001216218">
    <property type="component" value="Segment"/>
</dbReference>
<keyword evidence="2" id="KW-1185">Reference proteome</keyword>
<gene>
    <name evidence="1" type="ORF">vBBcePLY3_00005</name>
</gene>
<accession>A0AAE9LVB9</accession>
<dbReference type="EMBL" id="ON366412">
    <property type="protein sequence ID" value="USL89516.1"/>
    <property type="molecule type" value="Genomic_DNA"/>
</dbReference>
<protein>
    <submittedName>
        <fullName evidence="1">Uncharacterized protein</fullName>
    </submittedName>
</protein>
<proteinExistence type="predicted"/>
<evidence type="ECO:0000313" key="1">
    <source>
        <dbReference type="EMBL" id="USL89516.1"/>
    </source>
</evidence>
<reference evidence="1" key="1">
    <citation type="submission" date="2022-04" db="EMBL/GenBank/DDBJ databases">
        <authorList>
            <person name="Yang M."/>
            <person name="Tan S."/>
        </authorList>
    </citation>
    <scope>NUCLEOTIDE SEQUENCE</scope>
</reference>
<sequence>MIMDNLQNINKMLKFAKKSSDCMLYIVEVTKEAGFTAEELFSAVQSLNKIMEEKKND</sequence>
<name>A0AAE9LVB9_9CAUD</name>
<evidence type="ECO:0000313" key="2">
    <source>
        <dbReference type="Proteomes" id="UP001216218"/>
    </source>
</evidence>
<organism evidence="1 2">
    <name type="scientific">Bacillus phage vB_BceP_LY3</name>
    <dbReference type="NCBI Taxonomy" id="2950458"/>
    <lineage>
        <taxon>Viruses</taxon>
        <taxon>Duplodnaviria</taxon>
        <taxon>Heunggongvirae</taxon>
        <taxon>Uroviricota</taxon>
        <taxon>Caudoviricetes</taxon>
        <taxon>Salasmaviridae</taxon>
        <taxon>Northropvirinae</taxon>
        <taxon>Layangcvirus</taxon>
        <taxon>Layangcvirus LY3</taxon>
    </lineage>
</organism>